<evidence type="ECO:0000256" key="1">
    <source>
        <dbReference type="SAM" id="MobiDB-lite"/>
    </source>
</evidence>
<comment type="caution">
    <text evidence="2">The sequence shown here is derived from an EMBL/GenBank/DDBJ whole genome shotgun (WGS) entry which is preliminary data.</text>
</comment>
<feature type="compositionally biased region" description="Low complexity" evidence="1">
    <location>
        <begin position="220"/>
        <end position="233"/>
    </location>
</feature>
<gene>
    <name evidence="2" type="ORF">AXG93_1856s1040</name>
</gene>
<protein>
    <submittedName>
        <fullName evidence="2">Uncharacterized protein</fullName>
    </submittedName>
</protein>
<accession>A0A176VQD7</accession>
<name>A0A176VQD7_MARPO</name>
<feature type="compositionally biased region" description="Basic residues" evidence="1">
    <location>
        <begin position="172"/>
        <end position="185"/>
    </location>
</feature>
<keyword evidence="3" id="KW-1185">Reference proteome</keyword>
<feature type="region of interest" description="Disordered" evidence="1">
    <location>
        <begin position="152"/>
        <end position="246"/>
    </location>
</feature>
<reference evidence="2" key="1">
    <citation type="submission" date="2016-03" db="EMBL/GenBank/DDBJ databases">
        <title>Mechanisms controlling the formation of the plant cell surface in tip-growing cells are functionally conserved among land plants.</title>
        <authorList>
            <person name="Honkanen S."/>
            <person name="Jones V.A."/>
            <person name="Morieri G."/>
            <person name="Champion C."/>
            <person name="Hetherington A.J."/>
            <person name="Kelly S."/>
            <person name="Saint-Marcoux D."/>
            <person name="Proust H."/>
            <person name="Prescott H."/>
            <person name="Dolan L."/>
        </authorList>
    </citation>
    <scope>NUCLEOTIDE SEQUENCE [LARGE SCALE GENOMIC DNA]</scope>
    <source>
        <tissue evidence="2">Whole gametophyte</tissue>
    </source>
</reference>
<sequence>MRFISHISCLSRVSGVPAGEPTVYLPSGAIGSPAVSDADVVDMAAAGFDTDVVAVDMAAAGFDGDVAAVDMAEAFFTKSGSRFELGNLHAGIMFALKAKLDMEEDAESMESKAVKDDSSSDSDWESSETDNIPLSHFLTEGSSRINRRRAVLNTSPKAKSEEHDTEIISLQGKRKTKPRSQRRYNRNPPSDYLRRTRSMPMQISKTSEPDLPESESYRLTSSVPSPTKTSTVSESDEESDDDKVELKRKKEARLPRSTVQMLPKFRIALSKKEIREDWLKMTGSKLDGQLRRVSKVPKVDLLIMNYANSIIKSC</sequence>
<feature type="compositionally biased region" description="Acidic residues" evidence="1">
    <location>
        <begin position="119"/>
        <end position="128"/>
    </location>
</feature>
<feature type="compositionally biased region" description="Acidic residues" evidence="1">
    <location>
        <begin position="234"/>
        <end position="243"/>
    </location>
</feature>
<dbReference type="Proteomes" id="UP000077202">
    <property type="component" value="Unassembled WGS sequence"/>
</dbReference>
<organism evidence="2 3">
    <name type="scientific">Marchantia polymorpha subsp. ruderalis</name>
    <dbReference type="NCBI Taxonomy" id="1480154"/>
    <lineage>
        <taxon>Eukaryota</taxon>
        <taxon>Viridiplantae</taxon>
        <taxon>Streptophyta</taxon>
        <taxon>Embryophyta</taxon>
        <taxon>Marchantiophyta</taxon>
        <taxon>Marchantiopsida</taxon>
        <taxon>Marchantiidae</taxon>
        <taxon>Marchantiales</taxon>
        <taxon>Marchantiaceae</taxon>
        <taxon>Marchantia</taxon>
    </lineage>
</organism>
<proteinExistence type="predicted"/>
<dbReference type="EMBL" id="LVLJ01002928">
    <property type="protein sequence ID" value="OAE23114.1"/>
    <property type="molecule type" value="Genomic_DNA"/>
</dbReference>
<evidence type="ECO:0000313" key="2">
    <source>
        <dbReference type="EMBL" id="OAE23114.1"/>
    </source>
</evidence>
<dbReference type="AlphaFoldDB" id="A0A176VQD7"/>
<evidence type="ECO:0000313" key="3">
    <source>
        <dbReference type="Proteomes" id="UP000077202"/>
    </source>
</evidence>
<feature type="region of interest" description="Disordered" evidence="1">
    <location>
        <begin position="107"/>
        <end position="138"/>
    </location>
</feature>
<feature type="compositionally biased region" description="Basic and acidic residues" evidence="1">
    <location>
        <begin position="109"/>
        <end position="118"/>
    </location>
</feature>